<dbReference type="EMBL" id="BSYI01000001">
    <property type="protein sequence ID" value="GMG80942.1"/>
    <property type="molecule type" value="Genomic_DNA"/>
</dbReference>
<protein>
    <submittedName>
        <fullName evidence="2">Uncharacterized protein</fullName>
    </submittedName>
</protein>
<evidence type="ECO:0000313" key="2">
    <source>
        <dbReference type="EMBL" id="GMG80942.1"/>
    </source>
</evidence>
<keyword evidence="3" id="KW-1185">Reference proteome</keyword>
<reference evidence="2 3" key="1">
    <citation type="submission" date="2023-04" db="EMBL/GenBank/DDBJ databases">
        <title>Marinoamorphus aggregata gen. nov., sp. Nov., isolate from tissue of brittle star Ophioplocus japonicus.</title>
        <authorList>
            <person name="Kawano K."/>
            <person name="Sawayama S."/>
            <person name="Nakagawa S."/>
        </authorList>
    </citation>
    <scope>NUCLEOTIDE SEQUENCE [LARGE SCALE GENOMIC DNA]</scope>
    <source>
        <strain evidence="2 3">NKW23</strain>
    </source>
</reference>
<keyword evidence="1" id="KW-0812">Transmembrane</keyword>
<dbReference type="Proteomes" id="UP001239909">
    <property type="component" value="Unassembled WGS sequence"/>
</dbReference>
<comment type="caution">
    <text evidence="2">The sequence shown here is derived from an EMBL/GenBank/DDBJ whole genome shotgun (WGS) entry which is preliminary data.</text>
</comment>
<keyword evidence="1" id="KW-1133">Transmembrane helix</keyword>
<name>A0ABQ6LC17_9RHOB</name>
<dbReference type="RefSeq" id="WP_285669565.1">
    <property type="nucleotide sequence ID" value="NZ_BSYI01000001.1"/>
</dbReference>
<feature type="transmembrane region" description="Helical" evidence="1">
    <location>
        <begin position="36"/>
        <end position="55"/>
    </location>
</feature>
<keyword evidence="1" id="KW-0472">Membrane</keyword>
<organism evidence="2 3">
    <name type="scientific">Paralimibaculum aggregatum</name>
    <dbReference type="NCBI Taxonomy" id="3036245"/>
    <lineage>
        <taxon>Bacteria</taxon>
        <taxon>Pseudomonadati</taxon>
        <taxon>Pseudomonadota</taxon>
        <taxon>Alphaproteobacteria</taxon>
        <taxon>Rhodobacterales</taxon>
        <taxon>Paracoccaceae</taxon>
        <taxon>Paralimibaculum</taxon>
    </lineage>
</organism>
<evidence type="ECO:0000313" key="3">
    <source>
        <dbReference type="Proteomes" id="UP001239909"/>
    </source>
</evidence>
<accession>A0ABQ6LC17</accession>
<sequence length="137" mass="14700">MHLVLYFIATFILVVHVAFAVILVGDHDIPYQYRKIVFVSLVYSGVVTSALMATLGRIEQHLGVMVGMFSIGGSAGSFGEAGGTAPNSDAVVDEGYIDGKFKYRTFASGEVVVMIDGAPRRFSNIGAAMTFIRTEQA</sequence>
<proteinExistence type="predicted"/>
<evidence type="ECO:0000256" key="1">
    <source>
        <dbReference type="SAM" id="Phobius"/>
    </source>
</evidence>
<gene>
    <name evidence="2" type="ORF">LNKW23_01540</name>
</gene>